<dbReference type="Pfam" id="PF00351">
    <property type="entry name" value="Biopterin_H"/>
    <property type="match status" value="1"/>
</dbReference>
<sequence length="266" mass="30482">MAKSSNYTSRPMGPDGNIDWPAEENQIWQELVERQLKLLPGRACDAYMEGLELLDLPKDRIPQLEEINAVLRRETGWEVAQVPALINFDEFFRLLANKRFPVATFIRTREEFDYLQEPDIFHEIFGHCPLLTNPAFAHFTQTYGKLGLAASKEDRVYLARLYWFTVEFGLMNTTDGLRIYGGGILSSPGETLYALESEQPERVALDPVEVLRTPYRIDIMQPIYYVIDGMDKLFELADMDIMSLVEKAKALGLHAPKFPPKEKMAS</sequence>
<dbReference type="PANTHER" id="PTHR11473:SF24">
    <property type="entry name" value="PHENYLALANINE-4-HYDROXYLASE"/>
    <property type="match status" value="1"/>
</dbReference>
<name>A0ABS8GBS2_9ALTE</name>
<keyword evidence="11" id="KW-0585">Phenylalanine catabolism</keyword>
<dbReference type="PANTHER" id="PTHR11473">
    <property type="entry name" value="AROMATIC AMINO ACID HYDROXYLASE"/>
    <property type="match status" value="1"/>
</dbReference>
<comment type="pathway">
    <text evidence="3">Amino-acid degradation; L-phenylalanine degradation; acetoacetate and fumarate from L-phenylalanine: step 1/6.</text>
</comment>
<keyword evidence="7" id="KW-0479">Metal-binding</keyword>
<evidence type="ECO:0000256" key="10">
    <source>
        <dbReference type="ARBA" id="ARBA00023033"/>
    </source>
</evidence>
<dbReference type="Gene3D" id="1.10.800.10">
    <property type="entry name" value="Aromatic amino acid hydroxylase"/>
    <property type="match status" value="1"/>
</dbReference>
<dbReference type="EMBL" id="JAJEWP010000002">
    <property type="protein sequence ID" value="MCC2616666.1"/>
    <property type="molecule type" value="Genomic_DNA"/>
</dbReference>
<evidence type="ECO:0000256" key="6">
    <source>
        <dbReference type="ARBA" id="ARBA00020276"/>
    </source>
</evidence>
<evidence type="ECO:0000256" key="3">
    <source>
        <dbReference type="ARBA" id="ARBA00005088"/>
    </source>
</evidence>
<evidence type="ECO:0000256" key="2">
    <source>
        <dbReference type="ARBA" id="ARBA00001954"/>
    </source>
</evidence>
<accession>A0ABS8GBS2</accession>
<dbReference type="InterPro" id="IPR005960">
    <property type="entry name" value="Phe-4-hydroxylase_mono"/>
</dbReference>
<evidence type="ECO:0000313" key="15">
    <source>
        <dbReference type="EMBL" id="MCC2616666.1"/>
    </source>
</evidence>
<evidence type="ECO:0000256" key="9">
    <source>
        <dbReference type="ARBA" id="ARBA00023004"/>
    </source>
</evidence>
<evidence type="ECO:0000256" key="8">
    <source>
        <dbReference type="ARBA" id="ARBA00023002"/>
    </source>
</evidence>
<dbReference type="InterPro" id="IPR036329">
    <property type="entry name" value="Aro-AA_hydroxylase_C_sf"/>
</dbReference>
<dbReference type="RefSeq" id="WP_229160219.1">
    <property type="nucleotide sequence ID" value="NZ_JAJEWP010000002.1"/>
</dbReference>
<comment type="similarity">
    <text evidence="4">Belongs to the biopterin-dependent aromatic amino acid hydroxylase family.</text>
</comment>
<dbReference type="SUPFAM" id="SSF56534">
    <property type="entry name" value="Aromatic aminoacid monoxygenases, catalytic and oligomerization domains"/>
    <property type="match status" value="1"/>
</dbReference>
<keyword evidence="8 15" id="KW-0560">Oxidoreductase</keyword>
<dbReference type="CDD" id="cd03348">
    <property type="entry name" value="pro_PheOH"/>
    <property type="match status" value="1"/>
</dbReference>
<comment type="caution">
    <text evidence="15">The sequence shown here is derived from an EMBL/GenBank/DDBJ whole genome shotgun (WGS) entry which is preliminary data.</text>
</comment>
<evidence type="ECO:0000259" key="14">
    <source>
        <dbReference type="PROSITE" id="PS51410"/>
    </source>
</evidence>
<evidence type="ECO:0000256" key="5">
    <source>
        <dbReference type="ARBA" id="ARBA00011995"/>
    </source>
</evidence>
<evidence type="ECO:0000256" key="11">
    <source>
        <dbReference type="ARBA" id="ARBA00023232"/>
    </source>
</evidence>
<dbReference type="InterPro" id="IPR001273">
    <property type="entry name" value="ArAA_hydroxylase"/>
</dbReference>
<feature type="domain" description="Biopterin-dependent aromatic amino acid hydroxylase family profile" evidence="14">
    <location>
        <begin position="1"/>
        <end position="266"/>
    </location>
</feature>
<comment type="cofactor">
    <cofactor evidence="2">
        <name>Fe(2+)</name>
        <dbReference type="ChEBI" id="CHEBI:29033"/>
    </cofactor>
</comment>
<comment type="catalytic activity">
    <reaction evidence="1">
        <text>(6R)-L-erythro-5,6,7,8-tetrahydrobiopterin + L-phenylalanine + O2 = (4aS,6R)-4a-hydroxy-L-erythro-5,6,7,8-tetrahydrobiopterin + L-tyrosine</text>
        <dbReference type="Rhea" id="RHEA:20273"/>
        <dbReference type="ChEBI" id="CHEBI:15379"/>
        <dbReference type="ChEBI" id="CHEBI:15642"/>
        <dbReference type="ChEBI" id="CHEBI:58095"/>
        <dbReference type="ChEBI" id="CHEBI:58315"/>
        <dbReference type="ChEBI" id="CHEBI:59560"/>
        <dbReference type="EC" id="1.14.16.1"/>
    </reaction>
</comment>
<organism evidence="15 16">
    <name type="scientific">Fluctibacter halophilus</name>
    <dbReference type="NCBI Taxonomy" id="226011"/>
    <lineage>
        <taxon>Bacteria</taxon>
        <taxon>Pseudomonadati</taxon>
        <taxon>Pseudomonadota</taxon>
        <taxon>Gammaproteobacteria</taxon>
        <taxon>Alteromonadales</taxon>
        <taxon>Alteromonadaceae</taxon>
        <taxon>Fluctibacter</taxon>
    </lineage>
</organism>
<evidence type="ECO:0000256" key="12">
    <source>
        <dbReference type="ARBA" id="ARBA00029922"/>
    </source>
</evidence>
<protein>
    <recommendedName>
        <fullName evidence="6">Phenylalanine-4-hydroxylase</fullName>
        <ecNumber evidence="5">1.14.16.1</ecNumber>
    </recommendedName>
    <alternativeName>
        <fullName evidence="12">Phe-4-monooxygenase</fullName>
    </alternativeName>
</protein>
<dbReference type="GO" id="GO:0004505">
    <property type="term" value="F:phenylalanine 4-monooxygenase activity"/>
    <property type="evidence" value="ECO:0007669"/>
    <property type="project" value="UniProtKB-EC"/>
</dbReference>
<keyword evidence="10" id="KW-0503">Monooxygenase</keyword>
<dbReference type="PRINTS" id="PR00372">
    <property type="entry name" value="FYWHYDRXLASE"/>
</dbReference>
<dbReference type="PROSITE" id="PS51410">
    <property type="entry name" value="BH4_AAA_HYDROXYL_2"/>
    <property type="match status" value="1"/>
</dbReference>
<evidence type="ECO:0000256" key="7">
    <source>
        <dbReference type="ARBA" id="ARBA00022723"/>
    </source>
</evidence>
<dbReference type="InterPro" id="IPR018301">
    <property type="entry name" value="ArAA_hydroxylase_Fe/CU_BS"/>
</dbReference>
<feature type="region of interest" description="Disordered" evidence="13">
    <location>
        <begin position="1"/>
        <end position="20"/>
    </location>
</feature>
<dbReference type="NCBIfam" id="NF008877">
    <property type="entry name" value="PRK11913.1-2"/>
    <property type="match status" value="1"/>
</dbReference>
<gene>
    <name evidence="15" type="primary">phhA</name>
    <name evidence="15" type="ORF">LJ739_10470</name>
</gene>
<evidence type="ECO:0000256" key="4">
    <source>
        <dbReference type="ARBA" id="ARBA00009712"/>
    </source>
</evidence>
<evidence type="ECO:0000256" key="1">
    <source>
        <dbReference type="ARBA" id="ARBA00001060"/>
    </source>
</evidence>
<evidence type="ECO:0000313" key="16">
    <source>
        <dbReference type="Proteomes" id="UP001520878"/>
    </source>
</evidence>
<dbReference type="InterPro" id="IPR019774">
    <property type="entry name" value="Aromatic-AA_hydroxylase_C"/>
</dbReference>
<dbReference type="EC" id="1.14.16.1" evidence="5"/>
<reference evidence="15 16" key="1">
    <citation type="submission" date="2021-10" db="EMBL/GenBank/DDBJ databases">
        <title>Draft genome of Aestuariibacter halophilus JC2043.</title>
        <authorList>
            <person name="Emsley S.A."/>
            <person name="Pfannmuller K.M."/>
            <person name="Ushijima B."/>
            <person name="Saw J.H."/>
            <person name="Videau P."/>
        </authorList>
    </citation>
    <scope>NUCLEOTIDE SEQUENCE [LARGE SCALE GENOMIC DNA]</scope>
    <source>
        <strain evidence="15 16">JC2043</strain>
    </source>
</reference>
<keyword evidence="16" id="KW-1185">Reference proteome</keyword>
<dbReference type="InterPro" id="IPR036951">
    <property type="entry name" value="ArAA_hydroxylase_sf"/>
</dbReference>
<dbReference type="PROSITE" id="PS00367">
    <property type="entry name" value="BH4_AAA_HYDROXYL_1"/>
    <property type="match status" value="1"/>
</dbReference>
<keyword evidence="9" id="KW-0408">Iron</keyword>
<dbReference type="NCBIfam" id="TIGR01267">
    <property type="entry name" value="Phe4hydrox_mono"/>
    <property type="match status" value="1"/>
</dbReference>
<evidence type="ECO:0000256" key="13">
    <source>
        <dbReference type="SAM" id="MobiDB-lite"/>
    </source>
</evidence>
<proteinExistence type="inferred from homology"/>
<dbReference type="Proteomes" id="UP001520878">
    <property type="component" value="Unassembled WGS sequence"/>
</dbReference>